<evidence type="ECO:0000313" key="2">
    <source>
        <dbReference type="Proteomes" id="UP000694570"/>
    </source>
</evidence>
<dbReference type="Ensembl" id="ENSSSCT00030030475.1">
    <property type="protein sequence ID" value="ENSSSCP00030013658.1"/>
    <property type="gene ID" value="ENSSSCG00030021980.1"/>
</dbReference>
<dbReference type="AlphaFoldDB" id="A0A8D0W0A1"/>
<sequence length="100" mass="11006">VFHCIYTPHLLYAFICVDGHLGCFRISAIVNNAAGNMGVRASFRDSAFISFAYTPRTGIMVGNHLILQPCLWEFYGRDPEHSSFSEELIPAGSPLPSTAL</sequence>
<evidence type="ECO:0000313" key="1">
    <source>
        <dbReference type="Ensembl" id="ENSSSCP00030013658.1"/>
    </source>
</evidence>
<reference evidence="1" key="1">
    <citation type="submission" date="2025-08" db="UniProtKB">
        <authorList>
            <consortium name="Ensembl"/>
        </authorList>
    </citation>
    <scope>IDENTIFICATION</scope>
</reference>
<accession>A0A8D0W0A1</accession>
<name>A0A8D0W0A1_PIG</name>
<dbReference type="Proteomes" id="UP000694570">
    <property type="component" value="Unplaced"/>
</dbReference>
<protein>
    <submittedName>
        <fullName evidence="1">Uncharacterized protein</fullName>
    </submittedName>
</protein>
<proteinExistence type="predicted"/>
<organism evidence="1 2">
    <name type="scientific">Sus scrofa</name>
    <name type="common">Pig</name>
    <dbReference type="NCBI Taxonomy" id="9823"/>
    <lineage>
        <taxon>Eukaryota</taxon>
        <taxon>Metazoa</taxon>
        <taxon>Chordata</taxon>
        <taxon>Craniata</taxon>
        <taxon>Vertebrata</taxon>
        <taxon>Euteleostomi</taxon>
        <taxon>Mammalia</taxon>
        <taxon>Eutheria</taxon>
        <taxon>Laurasiatheria</taxon>
        <taxon>Artiodactyla</taxon>
        <taxon>Suina</taxon>
        <taxon>Suidae</taxon>
        <taxon>Sus</taxon>
    </lineage>
</organism>